<comment type="caution">
    <text evidence="3">The sequence shown here is derived from an EMBL/GenBank/DDBJ whole genome shotgun (WGS) entry which is preliminary data.</text>
</comment>
<dbReference type="EMBL" id="MFFB01000006">
    <property type="protein sequence ID" value="OGE96220.1"/>
    <property type="molecule type" value="Genomic_DNA"/>
</dbReference>
<keyword evidence="1" id="KW-1133">Transmembrane helix</keyword>
<accession>A0A1F5Q2Z7</accession>
<evidence type="ECO:0000313" key="4">
    <source>
        <dbReference type="Proteomes" id="UP000177281"/>
    </source>
</evidence>
<keyword evidence="1" id="KW-0472">Membrane</keyword>
<dbReference type="Pfam" id="PF18895">
    <property type="entry name" value="T4SS_pilin"/>
    <property type="match status" value="1"/>
</dbReference>
<feature type="transmembrane region" description="Helical" evidence="1">
    <location>
        <begin position="47"/>
        <end position="74"/>
    </location>
</feature>
<feature type="signal peptide" evidence="2">
    <location>
        <begin position="1"/>
        <end position="23"/>
    </location>
</feature>
<dbReference type="STRING" id="1817841.A3B10_02820"/>
<evidence type="ECO:0008006" key="5">
    <source>
        <dbReference type="Google" id="ProtNLM"/>
    </source>
</evidence>
<proteinExistence type="predicted"/>
<feature type="transmembrane region" description="Helical" evidence="1">
    <location>
        <begin position="95"/>
        <end position="118"/>
    </location>
</feature>
<gene>
    <name evidence="3" type="ORF">A3B10_02820</name>
</gene>
<keyword evidence="2" id="KW-0732">Signal</keyword>
<sequence>MKKITKFVLPSLAGLIAPLTVWAVNFTNPADKYLVNFANRTGGNTFAGILLFIVQALLGIVGLLSVLFIILGGFQYITSRGDEEAATTGKKTLTNAIIGLVVTIFSYIIVVVIMNAFFGKV</sequence>
<organism evidence="3 4">
    <name type="scientific">Candidatus Doudnabacteria bacterium RIFCSPLOWO2_01_FULL_44_21</name>
    <dbReference type="NCBI Taxonomy" id="1817841"/>
    <lineage>
        <taxon>Bacteria</taxon>
        <taxon>Candidatus Doudnaibacteriota</taxon>
    </lineage>
</organism>
<evidence type="ECO:0000313" key="3">
    <source>
        <dbReference type="EMBL" id="OGE96220.1"/>
    </source>
</evidence>
<dbReference type="InterPro" id="IPR043993">
    <property type="entry name" value="T4SS_pilin"/>
</dbReference>
<keyword evidence="1" id="KW-0812">Transmembrane</keyword>
<reference evidence="3 4" key="1">
    <citation type="journal article" date="2016" name="Nat. Commun.">
        <title>Thousands of microbial genomes shed light on interconnected biogeochemical processes in an aquifer system.</title>
        <authorList>
            <person name="Anantharaman K."/>
            <person name="Brown C.T."/>
            <person name="Hug L.A."/>
            <person name="Sharon I."/>
            <person name="Castelle C.J."/>
            <person name="Probst A.J."/>
            <person name="Thomas B.C."/>
            <person name="Singh A."/>
            <person name="Wilkins M.J."/>
            <person name="Karaoz U."/>
            <person name="Brodie E.L."/>
            <person name="Williams K.H."/>
            <person name="Hubbard S.S."/>
            <person name="Banfield J.F."/>
        </authorList>
    </citation>
    <scope>NUCLEOTIDE SEQUENCE [LARGE SCALE GENOMIC DNA]</scope>
</reference>
<evidence type="ECO:0000256" key="2">
    <source>
        <dbReference type="SAM" id="SignalP"/>
    </source>
</evidence>
<dbReference type="Proteomes" id="UP000177281">
    <property type="component" value="Unassembled WGS sequence"/>
</dbReference>
<protein>
    <recommendedName>
        <fullName evidence="5">DUF4190 domain-containing protein</fullName>
    </recommendedName>
</protein>
<name>A0A1F5Q2Z7_9BACT</name>
<dbReference type="AlphaFoldDB" id="A0A1F5Q2Z7"/>
<evidence type="ECO:0000256" key="1">
    <source>
        <dbReference type="SAM" id="Phobius"/>
    </source>
</evidence>
<feature type="chain" id="PRO_5009520443" description="DUF4190 domain-containing protein" evidence="2">
    <location>
        <begin position="24"/>
        <end position="121"/>
    </location>
</feature>